<reference evidence="3 4" key="2">
    <citation type="submission" date="2024-03" db="EMBL/GenBank/DDBJ databases">
        <title>The Genome Sequence of Enterococcus sp. DIV0205d.</title>
        <authorList>
            <consortium name="The Broad Institute Genomics Platform"/>
            <consortium name="The Broad Institute Microbial Omics Core"/>
            <consortium name="The Broad Institute Genomic Center for Infectious Diseases"/>
            <person name="Earl A."/>
            <person name="Manson A."/>
            <person name="Gilmore M."/>
            <person name="Schwartman J."/>
            <person name="Shea T."/>
            <person name="Abouelleil A."/>
            <person name="Cao P."/>
            <person name="Chapman S."/>
            <person name="Cusick C."/>
            <person name="Young S."/>
            <person name="Neafsey D."/>
            <person name="Nusbaum C."/>
            <person name="Birren B."/>
        </authorList>
    </citation>
    <scope>NUCLEOTIDE SEQUENCE [LARGE SCALE GENOMIC DNA]</scope>
    <source>
        <strain evidence="3 4">7F3_DIV0205</strain>
    </source>
</reference>
<dbReference type="Proteomes" id="UP000194948">
    <property type="component" value="Chromosome"/>
</dbReference>
<feature type="transmembrane region" description="Helical" evidence="2">
    <location>
        <begin position="72"/>
        <end position="91"/>
    </location>
</feature>
<evidence type="ECO:0000256" key="2">
    <source>
        <dbReference type="SAM" id="Phobius"/>
    </source>
</evidence>
<evidence type="ECO:0000313" key="4">
    <source>
        <dbReference type="Proteomes" id="UP000194948"/>
    </source>
</evidence>
<sequence length="225" mass="25698">MTVLEITILVLLTLTILSGLLFLLCVLISVKLTKEAKQLAKKRGKGAKRKRQLARKRKHLQGQKKKNKRRTLLFLVVTFLFFGGSQLVAYYQSMSLSHEDEESVVKSYFLLNDFDEQLEKAKTESESKEKLDGNIRYLASAITSYGANRASDLNTEEGQLILNRYYKAMLDLGTNAMRMTDGFYGNEEVIAGYQEDINRIRGYQKKVFELYKVDEAALKKAKSNS</sequence>
<name>A0AAQ3WE17_9ENTE</name>
<dbReference type="EMBL" id="CP147244">
    <property type="protein sequence ID" value="WYK01703.1"/>
    <property type="molecule type" value="Genomic_DNA"/>
</dbReference>
<evidence type="ECO:0000256" key="1">
    <source>
        <dbReference type="SAM" id="MobiDB-lite"/>
    </source>
</evidence>
<dbReference type="RefSeq" id="WP_086315359.1">
    <property type="nucleotide sequence ID" value="NZ_CP147244.1"/>
</dbReference>
<keyword evidence="2" id="KW-1133">Transmembrane helix</keyword>
<accession>A0AAQ3WE17</accession>
<feature type="region of interest" description="Disordered" evidence="1">
    <location>
        <begin position="41"/>
        <end position="65"/>
    </location>
</feature>
<reference evidence="4" key="1">
    <citation type="submission" date="2017-05" db="EMBL/GenBank/DDBJ databases">
        <title>The Genome Sequence of EEnterococcus faecalis 9F2_4866.</title>
        <authorList>
            <consortium name="The Broad Institute Genomics Platform"/>
            <consortium name="The Broad Institute Genomic Center for Infectious Diseases"/>
            <person name="Earl A."/>
            <person name="Manson A."/>
            <person name="Schwartman J."/>
            <person name="Gilmore M."/>
            <person name="Abouelleil A."/>
            <person name="Cao P."/>
            <person name="Chapman S."/>
            <person name="Cusick C."/>
            <person name="Shea T."/>
            <person name="Young S."/>
            <person name="Neafsey D."/>
            <person name="Nusbaum C."/>
            <person name="Birren B."/>
        </authorList>
    </citation>
    <scope>NUCLEOTIDE SEQUENCE [LARGE SCALE GENOMIC DNA]</scope>
    <source>
        <strain evidence="4">7F3_DIV0205</strain>
    </source>
</reference>
<protein>
    <submittedName>
        <fullName evidence="3">Uncharacterized protein</fullName>
    </submittedName>
</protein>
<evidence type="ECO:0000313" key="3">
    <source>
        <dbReference type="EMBL" id="WYK01703.1"/>
    </source>
</evidence>
<keyword evidence="2" id="KW-0472">Membrane</keyword>
<keyword evidence="4" id="KW-1185">Reference proteome</keyword>
<dbReference type="AlphaFoldDB" id="A0AAQ3WE17"/>
<feature type="transmembrane region" description="Helical" evidence="2">
    <location>
        <begin position="6"/>
        <end position="33"/>
    </location>
</feature>
<keyword evidence="2" id="KW-0812">Transmembrane</keyword>
<gene>
    <name evidence="3" type="ORF">A5821_002840</name>
</gene>
<organism evidence="3 4">
    <name type="scientific">Candidatus Enterococcus palustris</name>
    <dbReference type="NCBI Taxonomy" id="1834189"/>
    <lineage>
        <taxon>Bacteria</taxon>
        <taxon>Bacillati</taxon>
        <taxon>Bacillota</taxon>
        <taxon>Bacilli</taxon>
        <taxon>Lactobacillales</taxon>
        <taxon>Enterococcaceae</taxon>
        <taxon>Enterococcus</taxon>
    </lineage>
</organism>
<proteinExistence type="predicted"/>